<gene>
    <name evidence="2" type="ORF">SAMN05216490_0328</name>
</gene>
<dbReference type="STRING" id="652787.SAMN05216490_0328"/>
<evidence type="ECO:0000313" key="3">
    <source>
        <dbReference type="Proteomes" id="UP000199679"/>
    </source>
</evidence>
<dbReference type="Pfam" id="PF12669">
    <property type="entry name" value="FeoB_associated"/>
    <property type="match status" value="1"/>
</dbReference>
<reference evidence="2 3" key="1">
    <citation type="submission" date="2016-10" db="EMBL/GenBank/DDBJ databases">
        <authorList>
            <person name="de Groot N.N."/>
        </authorList>
    </citation>
    <scope>NUCLEOTIDE SEQUENCE [LARGE SCALE GENOMIC DNA]</scope>
    <source>
        <strain evidence="2 3">MP1X4</strain>
    </source>
</reference>
<dbReference type="Proteomes" id="UP000199679">
    <property type="component" value="Chromosome I"/>
</dbReference>
<dbReference type="EMBL" id="LT629740">
    <property type="protein sequence ID" value="SDR98685.1"/>
    <property type="molecule type" value="Genomic_DNA"/>
</dbReference>
<keyword evidence="1" id="KW-0472">Membrane</keyword>
<name>A0A1H1NIY1_MUCMA</name>
<keyword evidence="1" id="KW-0812">Transmembrane</keyword>
<accession>A0A1H1NIY1</accession>
<proteinExistence type="predicted"/>
<protein>
    <submittedName>
        <fullName evidence="2">Virus attachment protein p12 family protein</fullName>
    </submittedName>
</protein>
<dbReference type="AlphaFoldDB" id="A0A1H1NIY1"/>
<keyword evidence="1" id="KW-1133">Transmembrane helix</keyword>
<evidence type="ECO:0000313" key="2">
    <source>
        <dbReference type="EMBL" id="SDR98685.1"/>
    </source>
</evidence>
<sequence length="53" mass="5938">MNFQVIIILVLFVAAIFYVGRMMYRSLSSKKSCGSNCKCGVDFSGIETDKTHK</sequence>
<organism evidence="2 3">
    <name type="scientific">Mucilaginibacter mallensis</name>
    <dbReference type="NCBI Taxonomy" id="652787"/>
    <lineage>
        <taxon>Bacteria</taxon>
        <taxon>Pseudomonadati</taxon>
        <taxon>Bacteroidota</taxon>
        <taxon>Sphingobacteriia</taxon>
        <taxon>Sphingobacteriales</taxon>
        <taxon>Sphingobacteriaceae</taxon>
        <taxon>Mucilaginibacter</taxon>
    </lineage>
</organism>
<feature type="transmembrane region" description="Helical" evidence="1">
    <location>
        <begin position="6"/>
        <end position="24"/>
    </location>
</feature>
<keyword evidence="3" id="KW-1185">Reference proteome</keyword>
<evidence type="ECO:0000256" key="1">
    <source>
        <dbReference type="SAM" id="Phobius"/>
    </source>
</evidence>